<dbReference type="AlphaFoldDB" id="A0A2G2W3F0"/>
<dbReference type="EMBL" id="MLFT02000008">
    <property type="protein sequence ID" value="PHT39751.1"/>
    <property type="molecule type" value="Genomic_DNA"/>
</dbReference>
<evidence type="ECO:0000313" key="11">
    <source>
        <dbReference type="Proteomes" id="UP000224567"/>
    </source>
</evidence>
<keyword evidence="6" id="KW-0406">Ion transport</keyword>
<accession>A0A2G2W3F0</accession>
<reference evidence="10 11" key="1">
    <citation type="journal article" date="2017" name="Genome Biol.">
        <title>New reference genome sequences of hot pepper reveal the massive evolution of plant disease-resistance genes by retroduplication.</title>
        <authorList>
            <person name="Kim S."/>
            <person name="Park J."/>
            <person name="Yeom S.I."/>
            <person name="Kim Y.M."/>
            <person name="Seo E."/>
            <person name="Kim K.T."/>
            <person name="Kim M.S."/>
            <person name="Lee J.M."/>
            <person name="Cheong K."/>
            <person name="Shin H.S."/>
            <person name="Kim S.B."/>
            <person name="Han K."/>
            <person name="Lee J."/>
            <person name="Park M."/>
            <person name="Lee H.A."/>
            <person name="Lee H.Y."/>
            <person name="Lee Y."/>
            <person name="Oh S."/>
            <person name="Lee J.H."/>
            <person name="Choi E."/>
            <person name="Choi E."/>
            <person name="Lee S.E."/>
            <person name="Jeon J."/>
            <person name="Kim H."/>
            <person name="Choi G."/>
            <person name="Song H."/>
            <person name="Lee J."/>
            <person name="Lee S.C."/>
            <person name="Kwon J.K."/>
            <person name="Lee H.Y."/>
            <person name="Koo N."/>
            <person name="Hong Y."/>
            <person name="Kim R.W."/>
            <person name="Kang W.H."/>
            <person name="Huh J.H."/>
            <person name="Kang B.C."/>
            <person name="Yang T.J."/>
            <person name="Lee Y.H."/>
            <person name="Bennetzen J.L."/>
            <person name="Choi D."/>
        </authorList>
    </citation>
    <scope>NUCLEOTIDE SEQUENCE [LARGE SCALE GENOMIC DNA]</scope>
    <source>
        <strain evidence="11">cv. PBC81</strain>
    </source>
</reference>
<keyword evidence="3" id="KW-0813">Transport</keyword>
<evidence type="ECO:0000256" key="9">
    <source>
        <dbReference type="SAM" id="Phobius"/>
    </source>
</evidence>
<feature type="transmembrane region" description="Helical" evidence="9">
    <location>
        <begin position="55"/>
        <end position="73"/>
    </location>
</feature>
<dbReference type="OrthoDB" id="68611at2759"/>
<protein>
    <submittedName>
        <fullName evidence="10">Aluminum-activated malate transporter 13</fullName>
    </submittedName>
</protein>
<feature type="transmembrane region" description="Helical" evidence="9">
    <location>
        <begin position="85"/>
        <end position="105"/>
    </location>
</feature>
<evidence type="ECO:0000256" key="5">
    <source>
        <dbReference type="ARBA" id="ARBA00022989"/>
    </source>
</evidence>
<keyword evidence="8" id="KW-0407">Ion channel</keyword>
<dbReference type="PANTHER" id="PTHR31086">
    <property type="entry name" value="ALUMINUM-ACTIVATED MALATE TRANSPORTER 10"/>
    <property type="match status" value="1"/>
</dbReference>
<keyword evidence="4 9" id="KW-0812">Transmembrane</keyword>
<proteinExistence type="inferred from homology"/>
<evidence type="ECO:0000256" key="1">
    <source>
        <dbReference type="ARBA" id="ARBA00004141"/>
    </source>
</evidence>
<evidence type="ECO:0000313" key="10">
    <source>
        <dbReference type="EMBL" id="PHT39751.1"/>
    </source>
</evidence>
<evidence type="ECO:0000256" key="7">
    <source>
        <dbReference type="ARBA" id="ARBA00023136"/>
    </source>
</evidence>
<organism evidence="10 11">
    <name type="scientific">Capsicum baccatum</name>
    <name type="common">Peruvian pepper</name>
    <dbReference type="NCBI Taxonomy" id="33114"/>
    <lineage>
        <taxon>Eukaryota</taxon>
        <taxon>Viridiplantae</taxon>
        <taxon>Streptophyta</taxon>
        <taxon>Embryophyta</taxon>
        <taxon>Tracheophyta</taxon>
        <taxon>Spermatophyta</taxon>
        <taxon>Magnoliopsida</taxon>
        <taxon>eudicotyledons</taxon>
        <taxon>Gunneridae</taxon>
        <taxon>Pentapetalae</taxon>
        <taxon>asterids</taxon>
        <taxon>lamiids</taxon>
        <taxon>Solanales</taxon>
        <taxon>Solanaceae</taxon>
        <taxon>Solanoideae</taxon>
        <taxon>Capsiceae</taxon>
        <taxon>Capsicum</taxon>
    </lineage>
</organism>
<evidence type="ECO:0000256" key="2">
    <source>
        <dbReference type="ARBA" id="ARBA00007079"/>
    </source>
</evidence>
<dbReference type="GO" id="GO:0016020">
    <property type="term" value="C:membrane"/>
    <property type="evidence" value="ECO:0007669"/>
    <property type="project" value="UniProtKB-SubCell"/>
</dbReference>
<feature type="transmembrane region" description="Helical" evidence="9">
    <location>
        <begin position="196"/>
        <end position="214"/>
    </location>
</feature>
<evidence type="ECO:0000256" key="6">
    <source>
        <dbReference type="ARBA" id="ARBA00023065"/>
    </source>
</evidence>
<keyword evidence="11" id="KW-1185">Reference proteome</keyword>
<comment type="caution">
    <text evidence="10">The sequence shown here is derived from an EMBL/GenBank/DDBJ whole genome shotgun (WGS) entry which is preliminary data.</text>
</comment>
<comment type="subcellular location">
    <subcellularLocation>
        <location evidence="1">Membrane</location>
        <topology evidence="1">Multi-pass membrane protein</topology>
    </subcellularLocation>
</comment>
<comment type="similarity">
    <text evidence="2">Belongs to the aromatic acid exporter (TC 2.A.85) family.</text>
</comment>
<evidence type="ECO:0000256" key="8">
    <source>
        <dbReference type="ARBA" id="ARBA00023303"/>
    </source>
</evidence>
<sequence>MGVEMEVNNGENNTTNWVPIMKKLHILNVLEKVKKIPKLICKTIWRIGKEDPRRVIHSIKVGLSLTLVSLLYLMEPLFKGFGTNAIWAVMTVVVVLEFTAGATLCKGLNRGLGTLLAGSLAFLIEYVATKTGHIFRAIFIGAALFFIGATATYMRFIPYIKKNYDYGVVIFLLTFNLITVSSYRVDNVLKIAHERFYTIAIGCGICLLMSLLIFPNWSGEDLHNFTAAKFEGLAKSIEACVNEYFSDEEQQKSKENSSDLEDPIYNGYKTVLDSKSFDETLALYASWEPRHSRHCYKFPWQQYVKLGNVLRHFGYTIVALHGCLQTEIQTPRSVRAMFKDPCIRLAMEVTKALKELGDSIRYRRHCSPEILSDHLHEALQDLNNAIKSQPKLFIGSKNNNNTNKLTLATTVVSKGQSGALNSRRVSLSSVKTDTSALLEWKSKLRGITTHENTKENKSLRPTLSKIAITSLEFSEALPFAAFASLLVEIVARLDLVIEEVEELGRIAHFKEYNYQDDDDHVVVKIDEKHSRPLQNDQLPSHDAGD</sequence>
<reference evidence="11" key="2">
    <citation type="journal article" date="2017" name="J. Anim. Genet.">
        <title>Multiple reference genome sequences of hot pepper reveal the massive evolution of plant disease resistance genes by retroduplication.</title>
        <authorList>
            <person name="Kim S."/>
            <person name="Park J."/>
            <person name="Yeom S.-I."/>
            <person name="Kim Y.-M."/>
            <person name="Seo E."/>
            <person name="Kim K.-T."/>
            <person name="Kim M.-S."/>
            <person name="Lee J.M."/>
            <person name="Cheong K."/>
            <person name="Shin H.-S."/>
            <person name="Kim S.-B."/>
            <person name="Han K."/>
            <person name="Lee J."/>
            <person name="Park M."/>
            <person name="Lee H.-A."/>
            <person name="Lee H.-Y."/>
            <person name="Lee Y."/>
            <person name="Oh S."/>
            <person name="Lee J.H."/>
            <person name="Choi E."/>
            <person name="Choi E."/>
            <person name="Lee S.E."/>
            <person name="Jeon J."/>
            <person name="Kim H."/>
            <person name="Choi G."/>
            <person name="Song H."/>
            <person name="Lee J."/>
            <person name="Lee S.-C."/>
            <person name="Kwon J.-K."/>
            <person name="Lee H.-Y."/>
            <person name="Koo N."/>
            <person name="Hong Y."/>
            <person name="Kim R.W."/>
            <person name="Kang W.-H."/>
            <person name="Huh J.H."/>
            <person name="Kang B.-C."/>
            <person name="Yang T.-J."/>
            <person name="Lee Y.-H."/>
            <person name="Bennetzen J.L."/>
            <person name="Choi D."/>
        </authorList>
    </citation>
    <scope>NUCLEOTIDE SEQUENCE [LARGE SCALE GENOMIC DNA]</scope>
    <source>
        <strain evidence="11">cv. PBC81</strain>
    </source>
</reference>
<dbReference type="GO" id="GO:0015743">
    <property type="term" value="P:malate transport"/>
    <property type="evidence" value="ECO:0007669"/>
    <property type="project" value="InterPro"/>
</dbReference>
<evidence type="ECO:0000256" key="3">
    <source>
        <dbReference type="ARBA" id="ARBA00022448"/>
    </source>
</evidence>
<dbReference type="GO" id="GO:0034220">
    <property type="term" value="P:monoatomic ion transmembrane transport"/>
    <property type="evidence" value="ECO:0007669"/>
    <property type="project" value="UniProtKB-KW"/>
</dbReference>
<dbReference type="InterPro" id="IPR020966">
    <property type="entry name" value="ALMT"/>
</dbReference>
<feature type="transmembrane region" description="Helical" evidence="9">
    <location>
        <begin position="134"/>
        <end position="154"/>
    </location>
</feature>
<gene>
    <name evidence="10" type="ORF">CQW23_18605</name>
</gene>
<dbReference type="STRING" id="33114.A0A2G2W3F0"/>
<name>A0A2G2W3F0_CAPBA</name>
<feature type="transmembrane region" description="Helical" evidence="9">
    <location>
        <begin position="166"/>
        <end position="184"/>
    </location>
</feature>
<keyword evidence="7 9" id="KW-0472">Membrane</keyword>
<evidence type="ECO:0000256" key="4">
    <source>
        <dbReference type="ARBA" id="ARBA00022692"/>
    </source>
</evidence>
<dbReference type="Proteomes" id="UP000224567">
    <property type="component" value="Unassembled WGS sequence"/>
</dbReference>
<dbReference type="Pfam" id="PF11744">
    <property type="entry name" value="ALMT"/>
    <property type="match status" value="1"/>
</dbReference>
<keyword evidence="5 9" id="KW-1133">Transmembrane helix</keyword>